<dbReference type="Pfam" id="PF13391">
    <property type="entry name" value="HNH_2"/>
    <property type="match status" value="1"/>
</dbReference>
<proteinExistence type="predicted"/>
<dbReference type="EnsemblFungi" id="FOXG_09878T0">
    <property type="protein sequence ID" value="FOXG_09878P0"/>
    <property type="gene ID" value="FOXG_09878"/>
</dbReference>
<protein>
    <submittedName>
        <fullName evidence="1">Uncharacterized protein</fullName>
    </submittedName>
</protein>
<evidence type="ECO:0000313" key="2">
    <source>
        <dbReference type="Proteomes" id="UP000002489"/>
    </source>
</evidence>
<gene>
    <name evidence="1" type="primary">28951395</name>
</gene>
<dbReference type="AlphaFoldDB" id="A0A0D2Y0T8"/>
<evidence type="ECO:0000313" key="1">
    <source>
        <dbReference type="EnsemblFungi" id="FOXG_09878P0"/>
    </source>
</evidence>
<dbReference type="Proteomes" id="UP000002489">
    <property type="component" value="Unassembled WGS sequence"/>
</dbReference>
<reference evidence="1" key="2">
    <citation type="submission" date="2025-08" db="UniProtKB">
        <authorList>
            <consortium name="EnsemblFungi"/>
        </authorList>
    </citation>
    <scope>IDENTIFICATION</scope>
    <source>
        <strain evidence="1">4287 / CBS 123668 / FGSC 9935 / NRRL 34936</strain>
    </source>
</reference>
<organism evidence="1 2">
    <name type="scientific">Fusarium oxysporum (strain Fo5176)</name>
    <name type="common">Fusarium vascular wilt</name>
    <dbReference type="NCBI Taxonomy" id="660025"/>
    <lineage>
        <taxon>Eukaryota</taxon>
        <taxon>Fungi</taxon>
        <taxon>Dikarya</taxon>
        <taxon>Ascomycota</taxon>
        <taxon>Pezizomycotina</taxon>
        <taxon>Sordariomycetes</taxon>
        <taxon>Hypocreomycetidae</taxon>
        <taxon>Hypocreales</taxon>
        <taxon>Nectriaceae</taxon>
        <taxon>Fusarium</taxon>
        <taxon>Fusarium oxysporum species complex</taxon>
    </lineage>
</organism>
<reference evidence="2" key="1">
    <citation type="journal article" date="2012" name="Mol. Plant Microbe Interact.">
        <title>A highly conserved effector in Fusarium oxysporum is required for full virulence on Arabidopsis.</title>
        <authorList>
            <person name="Thatcher L.F."/>
            <person name="Gardiner D.M."/>
            <person name="Kazan K."/>
            <person name="Manners J."/>
        </authorList>
    </citation>
    <scope>NUCLEOTIDE SEQUENCE [LARGE SCALE GENOMIC DNA]</scope>
    <source>
        <strain evidence="2">Fo5176</strain>
    </source>
</reference>
<sequence>MDATNIQRRDALKVDIDQRFQGVVSDRAYNHLREVVRNHEDHPFQVPSRLLDLHADQARDRRRFMGLIRATIRAKYEHFELELRHFIVIMMVDLEALEATGPLSYGKDPDLLLKGLNTVYGFQRHFMQQKAPKENQLDDSQDITEQYKTFSTVRKTRSDKEKKACKKRDGQKCMVTETAHPHACHIVPFAFNSSEANTEKTKTYIDAIRSMFGKDFYRDWGNILADPSTTGRGASDKVWNMLCLSPQLHDWWGRGYFAFKLMSSETKGDEAAVVLQFHWMPKTTFKYNSRANIDVHWAAIESALRAHHNADRTTSLFPRDLPGVLQAFLRSGERLATGHLFPVTMATGELDRFKAMIKLQWAAIQMLAICGGAGDPELLGQDDDDDTMAGALVSSFNASVRSHSRAPSHASTTVELREQLAALTI</sequence>
<dbReference type="VEuPathDB" id="FungiDB:FOXG_09878"/>
<name>A0A0D2Y0T8_FUSOF</name>
<accession>A0A0D2Y0T8</accession>
<dbReference type="InterPro" id="IPR003615">
    <property type="entry name" value="HNH_nuc"/>
</dbReference>